<dbReference type="EMBL" id="JACGCM010000287">
    <property type="protein sequence ID" value="KAF6174246.1"/>
    <property type="molecule type" value="Genomic_DNA"/>
</dbReference>
<evidence type="ECO:0000313" key="4">
    <source>
        <dbReference type="Proteomes" id="UP000541444"/>
    </source>
</evidence>
<dbReference type="InterPro" id="IPR050528">
    <property type="entry name" value="L-type_Lectin-RKs"/>
</dbReference>
<evidence type="ECO:0000256" key="1">
    <source>
        <dbReference type="ARBA" id="ARBA00022741"/>
    </source>
</evidence>
<dbReference type="OrthoDB" id="543442at2759"/>
<dbReference type="Gene3D" id="1.10.510.10">
    <property type="entry name" value="Transferase(Phosphotransferase) domain 1"/>
    <property type="match status" value="1"/>
</dbReference>
<proteinExistence type="predicted"/>
<comment type="caution">
    <text evidence="3">The sequence shown here is derived from an EMBL/GenBank/DDBJ whole genome shotgun (WGS) entry which is preliminary data.</text>
</comment>
<organism evidence="3 4">
    <name type="scientific">Kingdonia uniflora</name>
    <dbReference type="NCBI Taxonomy" id="39325"/>
    <lineage>
        <taxon>Eukaryota</taxon>
        <taxon>Viridiplantae</taxon>
        <taxon>Streptophyta</taxon>
        <taxon>Embryophyta</taxon>
        <taxon>Tracheophyta</taxon>
        <taxon>Spermatophyta</taxon>
        <taxon>Magnoliopsida</taxon>
        <taxon>Ranunculales</taxon>
        <taxon>Circaeasteraceae</taxon>
        <taxon>Kingdonia</taxon>
    </lineage>
</organism>
<evidence type="ECO:0000313" key="3">
    <source>
        <dbReference type="EMBL" id="KAF6174246.1"/>
    </source>
</evidence>
<dbReference type="SUPFAM" id="SSF56112">
    <property type="entry name" value="Protein kinase-like (PK-like)"/>
    <property type="match status" value="1"/>
</dbReference>
<dbReference type="GO" id="GO:0005524">
    <property type="term" value="F:ATP binding"/>
    <property type="evidence" value="ECO:0007669"/>
    <property type="project" value="UniProtKB-KW"/>
</dbReference>
<gene>
    <name evidence="3" type="ORF">GIB67_033778</name>
</gene>
<evidence type="ECO:0000256" key="2">
    <source>
        <dbReference type="ARBA" id="ARBA00022840"/>
    </source>
</evidence>
<dbReference type="Proteomes" id="UP000541444">
    <property type="component" value="Unassembled WGS sequence"/>
</dbReference>
<dbReference type="AlphaFoldDB" id="A0A7J7P471"/>
<accession>A0A7J7P471</accession>
<keyword evidence="2" id="KW-0067">ATP-binding</keyword>
<protein>
    <submittedName>
        <fullName evidence="3">Uncharacterized protein</fullName>
    </submittedName>
</protein>
<keyword evidence="1" id="KW-0547">Nucleotide-binding</keyword>
<name>A0A7J7P471_9MAGN</name>
<dbReference type="InterPro" id="IPR011009">
    <property type="entry name" value="Kinase-like_dom_sf"/>
</dbReference>
<sequence length="113" mass="12690">MRDWANLVLHEPWKMKKHLMQTLEAFLAQWGTLPECFHTGKATRESDVYGFGAVVLEVHRILEAVDERLGDDFNTEEAERLILLGLACSHPISGERPKPQTIVQIISGSVPAP</sequence>
<keyword evidence="4" id="KW-1185">Reference proteome</keyword>
<reference evidence="3 4" key="1">
    <citation type="journal article" date="2020" name="IScience">
        <title>Genome Sequencing of the Endangered Kingdonia uniflora (Circaeasteraceae, Ranunculales) Reveals Potential Mechanisms of Evolutionary Specialization.</title>
        <authorList>
            <person name="Sun Y."/>
            <person name="Deng T."/>
            <person name="Zhang A."/>
            <person name="Moore M.J."/>
            <person name="Landis J.B."/>
            <person name="Lin N."/>
            <person name="Zhang H."/>
            <person name="Zhang X."/>
            <person name="Huang J."/>
            <person name="Zhang X."/>
            <person name="Sun H."/>
            <person name="Wang H."/>
        </authorList>
    </citation>
    <scope>NUCLEOTIDE SEQUENCE [LARGE SCALE GENOMIC DNA]</scope>
    <source>
        <strain evidence="3">TB1705</strain>
        <tissue evidence="3">Leaf</tissue>
    </source>
</reference>
<dbReference type="PANTHER" id="PTHR27007">
    <property type="match status" value="1"/>
</dbReference>